<dbReference type="GO" id="GO:0006623">
    <property type="term" value="P:protein targeting to vacuole"/>
    <property type="evidence" value="ECO:0007669"/>
    <property type="project" value="InterPro"/>
</dbReference>
<feature type="repeat" description="CHCR" evidence="6">
    <location>
        <begin position="1"/>
        <end position="57"/>
    </location>
</feature>
<protein>
    <submittedName>
        <fullName evidence="9 10">RING-type domain-containing protein</fullName>
    </submittedName>
</protein>
<dbReference type="GO" id="GO:0009267">
    <property type="term" value="P:cellular response to starvation"/>
    <property type="evidence" value="ECO:0007669"/>
    <property type="project" value="TreeGrafter"/>
</dbReference>
<keyword evidence="3" id="KW-0862">Zinc</keyword>
<dbReference type="InterPro" id="IPR000547">
    <property type="entry name" value="Clathrin_H-chain/VPS_repeat"/>
</dbReference>
<keyword evidence="8" id="KW-1185">Reference proteome</keyword>
<evidence type="ECO:0000313" key="9">
    <source>
        <dbReference type="WBParaSite" id="PSAMB.scaffold3767size16965.g22465.t1"/>
    </source>
</evidence>
<evidence type="ECO:0000256" key="3">
    <source>
        <dbReference type="ARBA" id="ARBA00022833"/>
    </source>
</evidence>
<evidence type="ECO:0000313" key="10">
    <source>
        <dbReference type="WBParaSite" id="PSAMB.scaffold4112size15651.g23505.t1"/>
    </source>
</evidence>
<feature type="domain" description="RING-type" evidence="7">
    <location>
        <begin position="136"/>
        <end position="177"/>
    </location>
</feature>
<dbReference type="InterPro" id="IPR045111">
    <property type="entry name" value="Vps41/Vps8"/>
</dbReference>
<dbReference type="Proteomes" id="UP000887566">
    <property type="component" value="Unplaced"/>
</dbReference>
<evidence type="ECO:0000313" key="8">
    <source>
        <dbReference type="Proteomes" id="UP000887566"/>
    </source>
</evidence>
<dbReference type="PROSITE" id="PS50236">
    <property type="entry name" value="CHCR"/>
    <property type="match status" value="1"/>
</dbReference>
<organism evidence="8 10">
    <name type="scientific">Plectus sambesii</name>
    <dbReference type="NCBI Taxonomy" id="2011161"/>
    <lineage>
        <taxon>Eukaryota</taxon>
        <taxon>Metazoa</taxon>
        <taxon>Ecdysozoa</taxon>
        <taxon>Nematoda</taxon>
        <taxon>Chromadorea</taxon>
        <taxon>Plectida</taxon>
        <taxon>Plectina</taxon>
        <taxon>Plectoidea</taxon>
        <taxon>Plectidae</taxon>
        <taxon>Plectus</taxon>
    </lineage>
</organism>
<dbReference type="InterPro" id="IPR001841">
    <property type="entry name" value="Znf_RING"/>
</dbReference>
<sequence>LVFLLGRGGNQRAALKVIIDDQKRLDKAIDFCKEHDDADLWNDLITFAVKRPDYITELMRNIGTYVDPTIIIRRIPSAMTIPGLRDSLVKTLHDYALQISLQEGCRRVTLNDVGELLERLMRLQTRGVYVGAITPCVACHKPLLSEDVRYAVDVVIFFCGHFAHGYCDDRLLACPICAPKRAK</sequence>
<name>A0A914WKB7_9BILA</name>
<dbReference type="PROSITE" id="PS50089">
    <property type="entry name" value="ZF_RING_2"/>
    <property type="match status" value="1"/>
</dbReference>
<keyword evidence="2 5" id="KW-0863">Zinc-finger</keyword>
<evidence type="ECO:0000259" key="7">
    <source>
        <dbReference type="PROSITE" id="PS50089"/>
    </source>
</evidence>
<dbReference type="GO" id="GO:0030897">
    <property type="term" value="C:HOPS complex"/>
    <property type="evidence" value="ECO:0007669"/>
    <property type="project" value="TreeGrafter"/>
</dbReference>
<dbReference type="GO" id="GO:0034058">
    <property type="term" value="P:endosomal vesicle fusion"/>
    <property type="evidence" value="ECO:0007669"/>
    <property type="project" value="TreeGrafter"/>
</dbReference>
<evidence type="ECO:0000256" key="4">
    <source>
        <dbReference type="ARBA" id="ARBA00022927"/>
    </source>
</evidence>
<evidence type="ECO:0000256" key="2">
    <source>
        <dbReference type="ARBA" id="ARBA00022771"/>
    </source>
</evidence>
<dbReference type="GO" id="GO:0008270">
    <property type="term" value="F:zinc ion binding"/>
    <property type="evidence" value="ECO:0007669"/>
    <property type="project" value="UniProtKB-KW"/>
</dbReference>
<dbReference type="Gene3D" id="1.25.40.10">
    <property type="entry name" value="Tetratricopeptide repeat domain"/>
    <property type="match status" value="1"/>
</dbReference>
<dbReference type="GO" id="GO:0016236">
    <property type="term" value="P:macroautophagy"/>
    <property type="evidence" value="ECO:0007669"/>
    <property type="project" value="TreeGrafter"/>
</dbReference>
<accession>A0A914WKB7</accession>
<evidence type="ECO:0000256" key="1">
    <source>
        <dbReference type="ARBA" id="ARBA00022448"/>
    </source>
</evidence>
<dbReference type="WBParaSite" id="PSAMB.scaffold4112size15651.g23505.t1">
    <property type="protein sequence ID" value="PSAMB.scaffold4112size15651.g23505.t1"/>
    <property type="gene ID" value="PSAMB.scaffold4112size15651.g23505"/>
</dbReference>
<dbReference type="Pfam" id="PF23556">
    <property type="entry name" value="TPR_Vps41"/>
    <property type="match status" value="1"/>
</dbReference>
<proteinExistence type="predicted"/>
<evidence type="ECO:0000256" key="5">
    <source>
        <dbReference type="PROSITE-ProRule" id="PRU00175"/>
    </source>
</evidence>
<keyword evidence="4" id="KW-0653">Protein transport</keyword>
<dbReference type="PANTHER" id="PTHR12616">
    <property type="entry name" value="VACUOLAR PROTEIN SORTING VPS41"/>
    <property type="match status" value="1"/>
</dbReference>
<keyword evidence="2 5" id="KW-0479">Metal-binding</keyword>
<evidence type="ECO:0000256" key="6">
    <source>
        <dbReference type="PROSITE-ProRule" id="PRU01006"/>
    </source>
</evidence>
<dbReference type="PANTHER" id="PTHR12616:SF1">
    <property type="entry name" value="VACUOLAR PROTEIN SORTING-ASSOCIATED PROTEIN 41 HOMOLOG"/>
    <property type="match status" value="1"/>
</dbReference>
<dbReference type="AlphaFoldDB" id="A0A914WKB7"/>
<dbReference type="GO" id="GO:0005770">
    <property type="term" value="C:late endosome"/>
    <property type="evidence" value="ECO:0007669"/>
    <property type="project" value="TreeGrafter"/>
</dbReference>
<reference evidence="9 10" key="1">
    <citation type="submission" date="2022-11" db="UniProtKB">
        <authorList>
            <consortium name="WormBaseParasite"/>
        </authorList>
    </citation>
    <scope>IDENTIFICATION</scope>
</reference>
<keyword evidence="1" id="KW-0813">Transport</keyword>
<dbReference type="InterPro" id="IPR011990">
    <property type="entry name" value="TPR-like_helical_dom_sf"/>
</dbReference>
<dbReference type="WBParaSite" id="PSAMB.scaffold3767size16965.g22465.t1">
    <property type="protein sequence ID" value="PSAMB.scaffold3767size16965.g22465.t1"/>
    <property type="gene ID" value="PSAMB.scaffold3767size16965.g22465"/>
</dbReference>